<protein>
    <recommendedName>
        <fullName evidence="6">Actin-related protein 2/3 complex subunit 5</fullName>
    </recommendedName>
</protein>
<dbReference type="GO" id="GO:0030833">
    <property type="term" value="P:regulation of actin filament polymerization"/>
    <property type="evidence" value="ECO:0007669"/>
    <property type="project" value="InterPro"/>
</dbReference>
<evidence type="ECO:0000256" key="1">
    <source>
        <dbReference type="ARBA" id="ARBA00004245"/>
    </source>
</evidence>
<evidence type="ECO:0000256" key="3">
    <source>
        <dbReference type="ARBA" id="ARBA00022490"/>
    </source>
</evidence>
<reference evidence="7" key="1">
    <citation type="submission" date="2022-01" db="EMBL/GenBank/DDBJ databases">
        <title>Genome Sequence Resource for Two Populations of Ditylenchus destructor, the Migratory Endoparasitic Phytonematode.</title>
        <authorList>
            <person name="Zhang H."/>
            <person name="Lin R."/>
            <person name="Xie B."/>
        </authorList>
    </citation>
    <scope>NUCLEOTIDE SEQUENCE</scope>
    <source>
        <strain evidence="7">BazhouSP</strain>
    </source>
</reference>
<dbReference type="GO" id="GO:0005885">
    <property type="term" value="C:Arp2/3 protein complex"/>
    <property type="evidence" value="ECO:0007669"/>
    <property type="project" value="InterPro"/>
</dbReference>
<sequence length="152" mass="16686">MAKNILSNTSYRNLDVDIFDVDRFVDGEEADTPGLGPDEQQVKQLLQSNKNVDALKAALANPPLKTKNQAIKDKTTGIVTKVLTSFKSSEIEAAVNTLSSDEIDLLMKYVYKGMELLADGQTSTSLLAWHAHLFSSCGHGGIVRVFCDRNRL</sequence>
<dbReference type="Pfam" id="PF04699">
    <property type="entry name" value="P16-Arc"/>
    <property type="match status" value="1"/>
</dbReference>
<dbReference type="PIRSF" id="PIRSF039096">
    <property type="entry name" value="p16-ARC"/>
    <property type="match status" value="1"/>
</dbReference>
<accession>A0AAD4N398</accession>
<evidence type="ECO:0000313" key="7">
    <source>
        <dbReference type="EMBL" id="KAI1715499.1"/>
    </source>
</evidence>
<name>A0AAD4N398_9BILA</name>
<keyword evidence="4 6" id="KW-0206">Cytoskeleton</keyword>
<organism evidence="7 8">
    <name type="scientific">Ditylenchus destructor</name>
    <dbReference type="NCBI Taxonomy" id="166010"/>
    <lineage>
        <taxon>Eukaryota</taxon>
        <taxon>Metazoa</taxon>
        <taxon>Ecdysozoa</taxon>
        <taxon>Nematoda</taxon>
        <taxon>Chromadorea</taxon>
        <taxon>Rhabditida</taxon>
        <taxon>Tylenchina</taxon>
        <taxon>Tylenchomorpha</taxon>
        <taxon>Sphaerularioidea</taxon>
        <taxon>Anguinidae</taxon>
        <taxon>Anguininae</taxon>
        <taxon>Ditylenchus</taxon>
    </lineage>
</organism>
<dbReference type="FunFam" id="1.25.40.190:FF:000003">
    <property type="entry name" value="Actin-related protein 2/3 complex subunit 5"/>
    <property type="match status" value="1"/>
</dbReference>
<gene>
    <name evidence="7" type="ORF">DdX_07817</name>
</gene>
<proteinExistence type="inferred from homology"/>
<dbReference type="SUPFAM" id="SSF69103">
    <property type="entry name" value="Arp2/3 complex 16 kDa subunit ARPC5"/>
    <property type="match status" value="1"/>
</dbReference>
<comment type="caution">
    <text evidence="7">The sequence shown here is derived from an EMBL/GenBank/DDBJ whole genome shotgun (WGS) entry which is preliminary data.</text>
</comment>
<evidence type="ECO:0000256" key="5">
    <source>
        <dbReference type="ARBA" id="ARBA00060329"/>
    </source>
</evidence>
<dbReference type="Proteomes" id="UP001201812">
    <property type="component" value="Unassembled WGS sequence"/>
</dbReference>
<evidence type="ECO:0000256" key="2">
    <source>
        <dbReference type="ARBA" id="ARBA00006084"/>
    </source>
</evidence>
<evidence type="ECO:0000313" key="8">
    <source>
        <dbReference type="Proteomes" id="UP001201812"/>
    </source>
</evidence>
<dbReference type="AlphaFoldDB" id="A0AAD4N398"/>
<dbReference type="InterPro" id="IPR006789">
    <property type="entry name" value="ARPC5"/>
</dbReference>
<comment type="similarity">
    <text evidence="2 6">Belongs to the ARPC5 family.</text>
</comment>
<comment type="function">
    <text evidence="6">Functions as component of the Arp2/3 complex which is involved in regulation of actin polymerization and together with an activating nucleation-promoting factor (NPF) mediates the formation of branched actin networks. Arp2/3 complex plays a critical role in the control of cell morphogenesis via the modulation of cell polarity development.</text>
</comment>
<comment type="subcellular location">
    <subcellularLocation>
        <location evidence="1">Cytoplasm</location>
        <location evidence="1">Cytoskeleton</location>
    </subcellularLocation>
</comment>
<dbReference type="GO" id="GO:0034314">
    <property type="term" value="P:Arp2/3 complex-mediated actin nucleation"/>
    <property type="evidence" value="ECO:0007669"/>
    <property type="project" value="InterPro"/>
</dbReference>
<dbReference type="InterPro" id="IPR036743">
    <property type="entry name" value="ARPC5_sf"/>
</dbReference>
<dbReference type="EMBL" id="JAKKPZ010000011">
    <property type="protein sequence ID" value="KAI1715499.1"/>
    <property type="molecule type" value="Genomic_DNA"/>
</dbReference>
<keyword evidence="3" id="KW-0963">Cytoplasm</keyword>
<keyword evidence="8" id="KW-1185">Reference proteome</keyword>
<comment type="function">
    <text evidence="5">Functions as a component of the Arp2/3 complex which is involved in regulation of actin polymerization and together with an activating nucleation-promoting factor (NPF) mediates the formation of branched actin networks.</text>
</comment>
<dbReference type="Gene3D" id="1.25.40.190">
    <property type="entry name" value="Actin-related protein 2/3 complex subunit 5"/>
    <property type="match status" value="1"/>
</dbReference>
<evidence type="ECO:0000256" key="4">
    <source>
        <dbReference type="ARBA" id="ARBA00023212"/>
    </source>
</evidence>
<evidence type="ECO:0000256" key="6">
    <source>
        <dbReference type="RuleBase" id="RU004301"/>
    </source>
</evidence>
<dbReference type="PANTHER" id="PTHR12644">
    <property type="entry name" value="ARP2/3 COMPLEX 16 KD SUBUNIT P16-ARC"/>
    <property type="match status" value="1"/>
</dbReference>